<evidence type="ECO:0000313" key="1">
    <source>
        <dbReference type="EMBL" id="QHT17130.1"/>
    </source>
</evidence>
<evidence type="ECO:0008006" key="2">
    <source>
        <dbReference type="Google" id="ProtNLM"/>
    </source>
</evidence>
<proteinExistence type="predicted"/>
<protein>
    <recommendedName>
        <fullName evidence="2">C2H2-type domain-containing protein</fullName>
    </recommendedName>
</protein>
<organism evidence="1">
    <name type="scientific">viral metagenome</name>
    <dbReference type="NCBI Taxonomy" id="1070528"/>
    <lineage>
        <taxon>unclassified sequences</taxon>
        <taxon>metagenomes</taxon>
        <taxon>organismal metagenomes</taxon>
    </lineage>
</organism>
<accession>A0A6C0DLN3</accession>
<sequence length="319" mass="37360">MEKSQKVVKRFSCKNCNYITSNKYDYDKHILTRKHQILTETNEISQEIIQERNYDCLCGKKYKHSSSLCKHRKTCSFVQGNIDANENQMVEYNGNISNEMFMEFIKQSKETQAFMMEQQRELQNTIIELAKNQSVVNNNNNNNTTNNNNNQFNLNVFLNEKCKDALTMTQFIDSLKLSVADLEQTGRLGFVDGISRIFIKGLKELDITMRPLHCTDAKRETVYIKDVDKWEKESNEKTTLKKAIKQIERKNIKLLPAWQDENPDFRILDTRANDDYVKISLSSLGEYEPDQVEKQNDKIIKNVLKEVTLDKSEMKPMKH</sequence>
<dbReference type="EMBL" id="MN739631">
    <property type="protein sequence ID" value="QHT17130.1"/>
    <property type="molecule type" value="Genomic_DNA"/>
</dbReference>
<dbReference type="AlphaFoldDB" id="A0A6C0DLN3"/>
<reference evidence="1" key="1">
    <citation type="journal article" date="2020" name="Nature">
        <title>Giant virus diversity and host interactions through global metagenomics.</title>
        <authorList>
            <person name="Schulz F."/>
            <person name="Roux S."/>
            <person name="Paez-Espino D."/>
            <person name="Jungbluth S."/>
            <person name="Walsh D.A."/>
            <person name="Denef V.J."/>
            <person name="McMahon K.D."/>
            <person name="Konstantinidis K.T."/>
            <person name="Eloe-Fadrosh E.A."/>
            <person name="Kyrpides N.C."/>
            <person name="Woyke T."/>
        </authorList>
    </citation>
    <scope>NUCLEOTIDE SEQUENCE</scope>
    <source>
        <strain evidence="1">GVMAG-M-3300023174-24</strain>
    </source>
</reference>
<name>A0A6C0DLN3_9ZZZZ</name>